<evidence type="ECO:0000313" key="4">
    <source>
        <dbReference type="Proteomes" id="UP000000422"/>
    </source>
</evidence>
<protein>
    <recommendedName>
        <fullName evidence="5">Agmatine deiminase</fullName>
    </recommendedName>
</protein>
<dbReference type="EMBL" id="BX571661">
    <property type="protein sequence ID" value="CAE10634.1"/>
    <property type="molecule type" value="Genomic_DNA"/>
</dbReference>
<dbReference type="RefSeq" id="WP_011139418.1">
    <property type="nucleotide sequence ID" value="NC_005090.1"/>
</dbReference>
<dbReference type="PANTHER" id="PTHR31377">
    <property type="entry name" value="AGMATINE DEIMINASE-RELATED"/>
    <property type="match status" value="1"/>
</dbReference>
<keyword evidence="1" id="KW-0378">Hydrolase</keyword>
<feature type="coiled-coil region" evidence="2">
    <location>
        <begin position="216"/>
        <end position="243"/>
    </location>
</feature>
<dbReference type="GO" id="GO:0047632">
    <property type="term" value="F:agmatine deiminase activity"/>
    <property type="evidence" value="ECO:0007669"/>
    <property type="project" value="TreeGrafter"/>
</dbReference>
<sequence>MRRMPAEWERQSAVLMAMPHEESDWYPYLEEARENFIQIIEEITKRERCLLLVDDWKLYEERLGHLSNLIPLELLTNDTWARDFGPIGIEENGKKRLLDFGFNGWGLKFASFLDNQANRALARKGIYQVPLETKNLILEGGSIESNGAGLILTNTQCLLEANRNPEYSKEKIESILTQELGAKKVLWCHHGYLAGDDTDSHIDTLARFVGENRIVYLKCEDESDEHYKELKQMEEELKELRGVDGEPLELIPLPFTKAIYYDGERLPASYANFLFVNGAVLLPIYGDEKDQEAIRTMKRACPNHEIVPIDCRVLIRQHGSLHCVSMQLVEGMV</sequence>
<gene>
    <name evidence="3" type="ordered locus">WS1598</name>
</gene>
<accession>Q7MR78</accession>
<dbReference type="Gene3D" id="3.75.10.10">
    <property type="entry name" value="L-arginine/glycine Amidinotransferase, Chain A"/>
    <property type="match status" value="1"/>
</dbReference>
<proteinExistence type="predicted"/>
<dbReference type="Pfam" id="PF04371">
    <property type="entry name" value="PAD_porph"/>
    <property type="match status" value="1"/>
</dbReference>
<evidence type="ECO:0000256" key="1">
    <source>
        <dbReference type="ARBA" id="ARBA00022801"/>
    </source>
</evidence>
<dbReference type="PANTHER" id="PTHR31377:SF0">
    <property type="entry name" value="AGMATINE DEIMINASE-RELATED"/>
    <property type="match status" value="1"/>
</dbReference>
<dbReference type="Proteomes" id="UP000000422">
    <property type="component" value="Chromosome"/>
</dbReference>
<evidence type="ECO:0000256" key="2">
    <source>
        <dbReference type="SAM" id="Coils"/>
    </source>
</evidence>
<dbReference type="InterPro" id="IPR007466">
    <property type="entry name" value="Peptidyl-Arg-deiminase_porph"/>
</dbReference>
<dbReference type="GO" id="GO:0009446">
    <property type="term" value="P:putrescine biosynthetic process"/>
    <property type="evidence" value="ECO:0007669"/>
    <property type="project" value="InterPro"/>
</dbReference>
<dbReference type="HOGENOM" id="CLU_037682_0_0_7"/>
<keyword evidence="4" id="KW-1185">Reference proteome</keyword>
<dbReference type="eggNOG" id="COG2957">
    <property type="taxonomic scope" value="Bacteria"/>
</dbReference>
<dbReference type="AlphaFoldDB" id="Q7MR78"/>
<name>Q7MR78_WOLSU</name>
<dbReference type="GO" id="GO:0004668">
    <property type="term" value="F:protein-arginine deiminase activity"/>
    <property type="evidence" value="ECO:0007669"/>
    <property type="project" value="InterPro"/>
</dbReference>
<dbReference type="STRING" id="273121.WS1598"/>
<evidence type="ECO:0008006" key="5">
    <source>
        <dbReference type="Google" id="ProtNLM"/>
    </source>
</evidence>
<dbReference type="SUPFAM" id="SSF55909">
    <property type="entry name" value="Pentein"/>
    <property type="match status" value="1"/>
</dbReference>
<dbReference type="KEGG" id="wsu:WS1598"/>
<evidence type="ECO:0000313" key="3">
    <source>
        <dbReference type="EMBL" id="CAE10634.1"/>
    </source>
</evidence>
<organism evidence="4">
    <name type="scientific">Wolinella succinogenes (strain ATCC 29543 / DSM 1740 / CCUG 13145 / JCM 31913 / LMG 7466 / NCTC 11488 / FDC 602W)</name>
    <name type="common">Vibrio succinogenes</name>
    <dbReference type="NCBI Taxonomy" id="273121"/>
    <lineage>
        <taxon>Bacteria</taxon>
        <taxon>Pseudomonadati</taxon>
        <taxon>Campylobacterota</taxon>
        <taxon>Epsilonproteobacteria</taxon>
        <taxon>Campylobacterales</taxon>
        <taxon>Helicobacteraceae</taxon>
        <taxon>Wolinella</taxon>
    </lineage>
</organism>
<reference evidence="3 4" key="1">
    <citation type="journal article" date="2003" name="Proc. Natl. Acad. Sci. U.S.A.">
        <title>Complete genome sequence and analysis of Wolinella succinogenes.</title>
        <authorList>
            <person name="Baar C."/>
            <person name="Eppinger M."/>
            <person name="Raddatz G."/>
            <person name="Simon JM."/>
            <person name="Lanz C."/>
            <person name="Klimmek O."/>
            <person name="Nandakumar R."/>
            <person name="Gross R."/>
            <person name="Rosinus A."/>
            <person name="Keller H."/>
            <person name="Jagtap P."/>
            <person name="Linke B."/>
            <person name="Meyer F."/>
            <person name="Lederer H."/>
            <person name="Schuster S.C."/>
        </authorList>
    </citation>
    <scope>NUCLEOTIDE SEQUENCE [LARGE SCALE GENOMIC DNA]</scope>
    <source>
        <strain evidence="4">ATCC 29543 / DSM 1740 / CCUG 13145 / JCM 31913 / LMG 7466 / NCTC 11488 / FDC 602W</strain>
    </source>
</reference>
<keyword evidence="2" id="KW-0175">Coiled coil</keyword>